<evidence type="ECO:0000313" key="2">
    <source>
        <dbReference type="EMBL" id="CAG9561613.1"/>
    </source>
</evidence>
<reference evidence="2" key="1">
    <citation type="submission" date="2021-09" db="EMBL/GenBank/DDBJ databases">
        <authorList>
            <person name="Martin H S."/>
        </authorList>
    </citation>
    <scope>NUCLEOTIDE SEQUENCE</scope>
</reference>
<organism evidence="2 3">
    <name type="scientific">Danaus chrysippus</name>
    <name type="common">African queen</name>
    <dbReference type="NCBI Taxonomy" id="151541"/>
    <lineage>
        <taxon>Eukaryota</taxon>
        <taxon>Metazoa</taxon>
        <taxon>Ecdysozoa</taxon>
        <taxon>Arthropoda</taxon>
        <taxon>Hexapoda</taxon>
        <taxon>Insecta</taxon>
        <taxon>Pterygota</taxon>
        <taxon>Neoptera</taxon>
        <taxon>Endopterygota</taxon>
        <taxon>Lepidoptera</taxon>
        <taxon>Glossata</taxon>
        <taxon>Ditrysia</taxon>
        <taxon>Papilionoidea</taxon>
        <taxon>Nymphalidae</taxon>
        <taxon>Danainae</taxon>
        <taxon>Danaini</taxon>
        <taxon>Danaina</taxon>
        <taxon>Danaus</taxon>
        <taxon>Anosia</taxon>
    </lineage>
</organism>
<evidence type="ECO:0000256" key="1">
    <source>
        <dbReference type="SAM" id="MobiDB-lite"/>
    </source>
</evidence>
<dbReference type="AlphaFoldDB" id="A0A8J2QMD7"/>
<sequence length="170" mass="18724">MLDYRCTAVLFPRPPDLHQYKEQLLVCGQPSAFSRPYTLRIKDQVPVPVHPLSRLSAMNKTTDSAALRGRRPCFSGTLTNFVKSIPFGDERAAGAGQPGPGSIPVEEVARAQLQIFDMTSGTLPRAPMGRYIKIPPKKLEQKIFSKGRHGSTDPPKIEDPCNYPATECST</sequence>
<evidence type="ECO:0000313" key="3">
    <source>
        <dbReference type="Proteomes" id="UP000789524"/>
    </source>
</evidence>
<feature type="region of interest" description="Disordered" evidence="1">
    <location>
        <begin position="145"/>
        <end position="170"/>
    </location>
</feature>
<proteinExistence type="predicted"/>
<gene>
    <name evidence="2" type="ORF">DCHRY22_LOCUS3093</name>
</gene>
<accession>A0A8J2QMD7</accession>
<dbReference type="Proteomes" id="UP000789524">
    <property type="component" value="Unassembled WGS sequence"/>
</dbReference>
<name>A0A8J2QMD7_9NEOP</name>
<keyword evidence="3" id="KW-1185">Reference proteome</keyword>
<dbReference type="EMBL" id="CAKASE010000047">
    <property type="protein sequence ID" value="CAG9561613.1"/>
    <property type="molecule type" value="Genomic_DNA"/>
</dbReference>
<comment type="caution">
    <text evidence="2">The sequence shown here is derived from an EMBL/GenBank/DDBJ whole genome shotgun (WGS) entry which is preliminary data.</text>
</comment>
<protein>
    <submittedName>
        <fullName evidence="2">(African queen) hypothetical protein</fullName>
    </submittedName>
</protein>